<sequence length="123" mass="13451">MLPVDQPLRLLKDCGPAGVSVELTCLTAGGGGANNLLLAFILMIDRMLATGRDFDLAHAYLALFLKVIMVAAMLETMGESDVNRSVCCSRFITPAERSASTHLWSHDQHPIRQKNPQMKEPLS</sequence>
<feature type="region of interest" description="Disordered" evidence="1">
    <location>
        <begin position="99"/>
        <end position="123"/>
    </location>
</feature>
<evidence type="ECO:0000259" key="3">
    <source>
        <dbReference type="Pfam" id="PF04192"/>
    </source>
</evidence>
<name>A0ABV0NNX0_9TELE</name>
<feature type="transmembrane region" description="Helical" evidence="2">
    <location>
        <begin position="20"/>
        <end position="44"/>
    </location>
</feature>
<keyword evidence="2" id="KW-1133">Transmembrane helix</keyword>
<protein>
    <recommendedName>
        <fullName evidence="3">WDR36/Utp21 C-terminal domain-containing protein</fullName>
    </recommendedName>
</protein>
<accession>A0ABV0NNX0</accession>
<evidence type="ECO:0000256" key="2">
    <source>
        <dbReference type="SAM" id="Phobius"/>
    </source>
</evidence>
<dbReference type="Proteomes" id="UP001476798">
    <property type="component" value="Unassembled WGS sequence"/>
</dbReference>
<evidence type="ECO:0000256" key="1">
    <source>
        <dbReference type="SAM" id="MobiDB-lite"/>
    </source>
</evidence>
<dbReference type="InterPro" id="IPR007319">
    <property type="entry name" value="WDR36/Utp21_C"/>
</dbReference>
<keyword evidence="5" id="KW-1185">Reference proteome</keyword>
<gene>
    <name evidence="4" type="ORF">GOODEAATRI_027967</name>
</gene>
<keyword evidence="2" id="KW-0812">Transmembrane</keyword>
<keyword evidence="2" id="KW-0472">Membrane</keyword>
<dbReference type="EMBL" id="JAHRIO010043742">
    <property type="protein sequence ID" value="MEQ2173080.1"/>
    <property type="molecule type" value="Genomic_DNA"/>
</dbReference>
<proteinExistence type="predicted"/>
<reference evidence="4 5" key="1">
    <citation type="submission" date="2021-06" db="EMBL/GenBank/DDBJ databases">
        <authorList>
            <person name="Palmer J.M."/>
        </authorList>
    </citation>
    <scope>NUCLEOTIDE SEQUENCE [LARGE SCALE GENOMIC DNA]</scope>
    <source>
        <strain evidence="4 5">GA_2019</strain>
        <tissue evidence="4">Muscle</tissue>
    </source>
</reference>
<evidence type="ECO:0000313" key="5">
    <source>
        <dbReference type="Proteomes" id="UP001476798"/>
    </source>
</evidence>
<evidence type="ECO:0000313" key="4">
    <source>
        <dbReference type="EMBL" id="MEQ2173080.1"/>
    </source>
</evidence>
<organism evidence="4 5">
    <name type="scientific">Goodea atripinnis</name>
    <dbReference type="NCBI Taxonomy" id="208336"/>
    <lineage>
        <taxon>Eukaryota</taxon>
        <taxon>Metazoa</taxon>
        <taxon>Chordata</taxon>
        <taxon>Craniata</taxon>
        <taxon>Vertebrata</taxon>
        <taxon>Euteleostomi</taxon>
        <taxon>Actinopterygii</taxon>
        <taxon>Neopterygii</taxon>
        <taxon>Teleostei</taxon>
        <taxon>Neoteleostei</taxon>
        <taxon>Acanthomorphata</taxon>
        <taxon>Ovalentaria</taxon>
        <taxon>Atherinomorphae</taxon>
        <taxon>Cyprinodontiformes</taxon>
        <taxon>Goodeidae</taxon>
        <taxon>Goodea</taxon>
    </lineage>
</organism>
<feature type="domain" description="WDR36/Utp21 C-terminal" evidence="3">
    <location>
        <begin position="5"/>
        <end position="68"/>
    </location>
</feature>
<comment type="caution">
    <text evidence="4">The sequence shown here is derived from an EMBL/GenBank/DDBJ whole genome shotgun (WGS) entry which is preliminary data.</text>
</comment>
<dbReference type="Pfam" id="PF04192">
    <property type="entry name" value="Utp21"/>
    <property type="match status" value="1"/>
</dbReference>